<keyword evidence="2" id="KW-0732">Signal</keyword>
<evidence type="ECO:0000259" key="3">
    <source>
        <dbReference type="Pfam" id="PF13472"/>
    </source>
</evidence>
<feature type="compositionally biased region" description="Low complexity" evidence="1">
    <location>
        <begin position="428"/>
        <end position="463"/>
    </location>
</feature>
<dbReference type="InterPro" id="IPR036514">
    <property type="entry name" value="SGNH_hydro_sf"/>
</dbReference>
<dbReference type="Gene3D" id="3.40.50.1110">
    <property type="entry name" value="SGNH hydrolase"/>
    <property type="match status" value="1"/>
</dbReference>
<dbReference type="GO" id="GO:0016787">
    <property type="term" value="F:hydrolase activity"/>
    <property type="evidence" value="ECO:0007669"/>
    <property type="project" value="UniProtKB-KW"/>
</dbReference>
<sequence>MKVTKLISTLSTLLVAIYQCSAAPPPNSSLNVLRERQAGTQWVSIWTSMPQLVEQSNLPPSPFNGGSVMFNDATLRQTFFITEDAPRIRIQFSNTFGGSVLSITAASLALPQGGAAGVGQIQTSTLHALTFNGGSPSVTIPTGQVVYTDPIDFPVTAQTNIAVSIYLKSGQSGSNITGHPGSRTTSWMQSGNQVNSTNVSGGSTAHWYFATGVEGFINTDTKGLIILGDSITDGRGSDDNKNNRWPDLVLARMRKSGITNIAVGNQAAGGNRVLQDGLGPSLISRYKRDAINQAGVKYVMVFEGVNDIGTANSDAASQQQVGDQLIAAFQQIVSDAKAAGLKIFAATITPLGSGYTAGSREPTRQRINQWILTSGTYDAVVDFDKIVRNPSNPSQLAQQYDSGDGLHPNVAGYQAIANQFPLDVLTGSAPHSTTSSSPTSTTSSAPPVTTTTSTPPATTSPTAQAAHYAQCGTYRY</sequence>
<dbReference type="PANTHER" id="PTHR43784">
    <property type="entry name" value="GDSL-LIKE LIPASE/ACYLHYDROLASE, PUTATIVE (AFU_ORTHOLOGUE AFUA_2G00820)-RELATED"/>
    <property type="match status" value="1"/>
</dbReference>
<dbReference type="SUPFAM" id="SSF52266">
    <property type="entry name" value="SGNH hydrolase"/>
    <property type="match status" value="1"/>
</dbReference>
<dbReference type="InterPro" id="IPR013830">
    <property type="entry name" value="SGNH_hydro"/>
</dbReference>
<organism evidence="4 5">
    <name type="scientific">Crucibulum laeve</name>
    <dbReference type="NCBI Taxonomy" id="68775"/>
    <lineage>
        <taxon>Eukaryota</taxon>
        <taxon>Fungi</taxon>
        <taxon>Dikarya</taxon>
        <taxon>Basidiomycota</taxon>
        <taxon>Agaricomycotina</taxon>
        <taxon>Agaricomycetes</taxon>
        <taxon>Agaricomycetidae</taxon>
        <taxon>Agaricales</taxon>
        <taxon>Agaricineae</taxon>
        <taxon>Nidulariaceae</taxon>
        <taxon>Crucibulum</taxon>
    </lineage>
</organism>
<evidence type="ECO:0000313" key="4">
    <source>
        <dbReference type="EMBL" id="TFK33499.1"/>
    </source>
</evidence>
<keyword evidence="4" id="KW-0378">Hydrolase</keyword>
<dbReference type="EMBL" id="ML213647">
    <property type="protein sequence ID" value="TFK33499.1"/>
    <property type="molecule type" value="Genomic_DNA"/>
</dbReference>
<feature type="signal peptide" evidence="2">
    <location>
        <begin position="1"/>
        <end position="22"/>
    </location>
</feature>
<dbReference type="Proteomes" id="UP000308652">
    <property type="component" value="Unassembled WGS sequence"/>
</dbReference>
<dbReference type="STRING" id="68775.A0A5C3LJY9"/>
<evidence type="ECO:0000256" key="2">
    <source>
        <dbReference type="SAM" id="SignalP"/>
    </source>
</evidence>
<dbReference type="AlphaFoldDB" id="A0A5C3LJY9"/>
<keyword evidence="5" id="KW-1185">Reference proteome</keyword>
<dbReference type="Pfam" id="PF13472">
    <property type="entry name" value="Lipase_GDSL_2"/>
    <property type="match status" value="1"/>
</dbReference>
<proteinExistence type="predicted"/>
<evidence type="ECO:0000256" key="1">
    <source>
        <dbReference type="SAM" id="MobiDB-lite"/>
    </source>
</evidence>
<feature type="domain" description="SGNH hydrolase-type esterase" evidence="3">
    <location>
        <begin position="226"/>
        <end position="415"/>
    </location>
</feature>
<feature type="region of interest" description="Disordered" evidence="1">
    <location>
        <begin position="427"/>
        <end position="465"/>
    </location>
</feature>
<dbReference type="InterPro" id="IPR053140">
    <property type="entry name" value="GDSL_Rv0518-like"/>
</dbReference>
<dbReference type="PANTHER" id="PTHR43784:SF2">
    <property type="entry name" value="GDSL-LIKE LIPASE_ACYLHYDROLASE, PUTATIVE (AFU_ORTHOLOGUE AFUA_2G00820)-RELATED"/>
    <property type="match status" value="1"/>
</dbReference>
<accession>A0A5C3LJY9</accession>
<protein>
    <submittedName>
        <fullName evidence="4">SGNH hydrolase-type esterase domain-containing protein</fullName>
    </submittedName>
</protein>
<feature type="chain" id="PRO_5022896461" evidence="2">
    <location>
        <begin position="23"/>
        <end position="476"/>
    </location>
</feature>
<dbReference type="OrthoDB" id="10071171at2759"/>
<name>A0A5C3LJY9_9AGAR</name>
<reference evidence="4 5" key="1">
    <citation type="journal article" date="2019" name="Nat. Ecol. Evol.">
        <title>Megaphylogeny resolves global patterns of mushroom evolution.</title>
        <authorList>
            <person name="Varga T."/>
            <person name="Krizsan K."/>
            <person name="Foldi C."/>
            <person name="Dima B."/>
            <person name="Sanchez-Garcia M."/>
            <person name="Sanchez-Ramirez S."/>
            <person name="Szollosi G.J."/>
            <person name="Szarkandi J.G."/>
            <person name="Papp V."/>
            <person name="Albert L."/>
            <person name="Andreopoulos W."/>
            <person name="Angelini C."/>
            <person name="Antonin V."/>
            <person name="Barry K.W."/>
            <person name="Bougher N.L."/>
            <person name="Buchanan P."/>
            <person name="Buyck B."/>
            <person name="Bense V."/>
            <person name="Catcheside P."/>
            <person name="Chovatia M."/>
            <person name="Cooper J."/>
            <person name="Damon W."/>
            <person name="Desjardin D."/>
            <person name="Finy P."/>
            <person name="Geml J."/>
            <person name="Haridas S."/>
            <person name="Hughes K."/>
            <person name="Justo A."/>
            <person name="Karasinski D."/>
            <person name="Kautmanova I."/>
            <person name="Kiss B."/>
            <person name="Kocsube S."/>
            <person name="Kotiranta H."/>
            <person name="LaButti K.M."/>
            <person name="Lechner B.E."/>
            <person name="Liimatainen K."/>
            <person name="Lipzen A."/>
            <person name="Lukacs Z."/>
            <person name="Mihaltcheva S."/>
            <person name="Morgado L.N."/>
            <person name="Niskanen T."/>
            <person name="Noordeloos M.E."/>
            <person name="Ohm R.A."/>
            <person name="Ortiz-Santana B."/>
            <person name="Ovrebo C."/>
            <person name="Racz N."/>
            <person name="Riley R."/>
            <person name="Savchenko A."/>
            <person name="Shiryaev A."/>
            <person name="Soop K."/>
            <person name="Spirin V."/>
            <person name="Szebenyi C."/>
            <person name="Tomsovsky M."/>
            <person name="Tulloss R.E."/>
            <person name="Uehling J."/>
            <person name="Grigoriev I.V."/>
            <person name="Vagvolgyi C."/>
            <person name="Papp T."/>
            <person name="Martin F.M."/>
            <person name="Miettinen O."/>
            <person name="Hibbett D.S."/>
            <person name="Nagy L.G."/>
        </authorList>
    </citation>
    <scope>NUCLEOTIDE SEQUENCE [LARGE SCALE GENOMIC DNA]</scope>
    <source>
        <strain evidence="4 5">CBS 166.37</strain>
    </source>
</reference>
<evidence type="ECO:0000313" key="5">
    <source>
        <dbReference type="Proteomes" id="UP000308652"/>
    </source>
</evidence>
<dbReference type="CDD" id="cd01830">
    <property type="entry name" value="XynE_like"/>
    <property type="match status" value="1"/>
</dbReference>
<gene>
    <name evidence="4" type="ORF">BDQ12DRAFT_766658</name>
</gene>